<dbReference type="OrthoDB" id="5431474at2759"/>
<feature type="compositionally biased region" description="Low complexity" evidence="1">
    <location>
        <begin position="1248"/>
        <end position="1260"/>
    </location>
</feature>
<feature type="compositionally biased region" description="Polar residues" evidence="1">
    <location>
        <begin position="196"/>
        <end position="214"/>
    </location>
</feature>
<feature type="compositionally biased region" description="Basic and acidic residues" evidence="1">
    <location>
        <begin position="606"/>
        <end position="630"/>
    </location>
</feature>
<reference evidence="2" key="1">
    <citation type="journal article" date="2020" name="Stud. Mycol.">
        <title>101 Dothideomycetes genomes: a test case for predicting lifestyles and emergence of pathogens.</title>
        <authorList>
            <person name="Haridas S."/>
            <person name="Albert R."/>
            <person name="Binder M."/>
            <person name="Bloem J."/>
            <person name="Labutti K."/>
            <person name="Salamov A."/>
            <person name="Andreopoulos B."/>
            <person name="Baker S."/>
            <person name="Barry K."/>
            <person name="Bills G."/>
            <person name="Bluhm B."/>
            <person name="Cannon C."/>
            <person name="Castanera R."/>
            <person name="Culley D."/>
            <person name="Daum C."/>
            <person name="Ezra D."/>
            <person name="Gonzalez J."/>
            <person name="Henrissat B."/>
            <person name="Kuo A."/>
            <person name="Liang C."/>
            <person name="Lipzen A."/>
            <person name="Lutzoni F."/>
            <person name="Magnuson J."/>
            <person name="Mondo S."/>
            <person name="Nolan M."/>
            <person name="Ohm R."/>
            <person name="Pangilinan J."/>
            <person name="Park H.-J."/>
            <person name="Ramirez L."/>
            <person name="Alfaro M."/>
            <person name="Sun H."/>
            <person name="Tritt A."/>
            <person name="Yoshinaga Y."/>
            <person name="Zwiers L.-H."/>
            <person name="Turgeon B."/>
            <person name="Goodwin S."/>
            <person name="Spatafora J."/>
            <person name="Crous P."/>
            <person name="Grigoriev I."/>
        </authorList>
    </citation>
    <scope>NUCLEOTIDE SEQUENCE</scope>
    <source>
        <strain evidence="2">ATCC 16933</strain>
    </source>
</reference>
<feature type="compositionally biased region" description="Low complexity" evidence="1">
    <location>
        <begin position="722"/>
        <end position="737"/>
    </location>
</feature>
<feature type="region of interest" description="Disordered" evidence="1">
    <location>
        <begin position="98"/>
        <end position="132"/>
    </location>
</feature>
<evidence type="ECO:0000313" key="3">
    <source>
        <dbReference type="Proteomes" id="UP000799766"/>
    </source>
</evidence>
<feature type="region of interest" description="Disordered" evidence="1">
    <location>
        <begin position="722"/>
        <end position="746"/>
    </location>
</feature>
<dbReference type="Proteomes" id="UP000799766">
    <property type="component" value="Unassembled WGS sequence"/>
</dbReference>
<feature type="compositionally biased region" description="Low complexity" evidence="1">
    <location>
        <begin position="1289"/>
        <end position="1375"/>
    </location>
</feature>
<feature type="region of interest" description="Disordered" evidence="1">
    <location>
        <begin position="870"/>
        <end position="1537"/>
    </location>
</feature>
<proteinExistence type="predicted"/>
<dbReference type="PANTHER" id="PTHR34894:SF5">
    <property type="entry name" value="EF-HAND DOMAIN-CONTAINING PROTEIN"/>
    <property type="match status" value="1"/>
</dbReference>
<feature type="region of interest" description="Disordered" evidence="1">
    <location>
        <begin position="1"/>
        <end position="71"/>
    </location>
</feature>
<feature type="compositionally biased region" description="Polar residues" evidence="1">
    <location>
        <begin position="1056"/>
        <end position="1080"/>
    </location>
</feature>
<dbReference type="EMBL" id="MU001675">
    <property type="protein sequence ID" value="KAF2459515.1"/>
    <property type="molecule type" value="Genomic_DNA"/>
</dbReference>
<protein>
    <submittedName>
        <fullName evidence="2">Uncharacterized protein</fullName>
    </submittedName>
</protein>
<feature type="compositionally biased region" description="Basic and acidic residues" evidence="1">
    <location>
        <begin position="814"/>
        <end position="825"/>
    </location>
</feature>
<feature type="compositionally biased region" description="Polar residues" evidence="1">
    <location>
        <begin position="373"/>
        <end position="389"/>
    </location>
</feature>
<feature type="region of interest" description="Disordered" evidence="1">
    <location>
        <begin position="246"/>
        <end position="293"/>
    </location>
</feature>
<accession>A0A6A6P687</accession>
<feature type="region of interest" description="Disordered" evidence="1">
    <location>
        <begin position="189"/>
        <end position="233"/>
    </location>
</feature>
<feature type="compositionally biased region" description="Polar residues" evidence="1">
    <location>
        <begin position="887"/>
        <end position="905"/>
    </location>
</feature>
<evidence type="ECO:0000313" key="2">
    <source>
        <dbReference type="EMBL" id="KAF2459515.1"/>
    </source>
</evidence>
<feature type="compositionally biased region" description="Low complexity" evidence="1">
    <location>
        <begin position="1098"/>
        <end position="1142"/>
    </location>
</feature>
<sequence>MASKLWKTWTQGDKRNAEPAYRTGGLTPIESGGHSLPESRKPDKSSNPAGIVRRQKPPNLEVPNSRRDPFGNVVTPASIVLHDAVLSICAVVNDQLRSPSRTNLSRPSVDKPLPGRPRSLTAPSSPAQGQPAIAELPGSLLLENQGFPKGVVVVEDVDADSGVGSSGPFPSITVERPRTAHLADRKQTFIQHRKSMSVNDLSCKSKPARSSTPSAEPWHPEALESPSSNQMVGRKTSLKGIAPDMEQLERPLEDSPTIGSSKSPRSDRKGKTPALVTLDVNNSKSPSQPTEADELRARIAAQQQSIAALTTQCNVLREQRDSHDSHISALKDLHGKEVASLKTYITVIEQQNRSLNENLQAMQEKSSFEREQTPQSRTAGNSAGSSAKSYQGFFDKQAAKASNNDVAASQAQPNNDDVQKLHRQLEETETAIRTQQRHDVVLDEKIQKLLADKQTMELQEDELKKENQGLQKIIWTLQSYLTNVSASRLESMERTRDLEVKLKQSRESNEAATAADTTAMRKAYDELSRKYEKLEGQSNKAQQKLREGRCRIEHLETQVTQAEATQKKDSNLQIIFSLNQQLKAVQRTAREREQQAQDMQQQNEGLRADMEQVRSRSEELRRQNEKLEHTRETQARALTAQKVNSAQIQVYQAQIATLEARLNEAQVRAEHAFRTLAAEREQIASLLPGSSGDQLRGSILASSSLSDMLKSCPALSRLSVATSHSAPSSSRTSAFGSDSQPEAKSRKIARIRAKAHQALAGEGVYQAEMDPLRRIEQLELEIAYHLEDILLYRVDVAGYRKDLKQLRKEYEELQERTKRMDRENSVDSAQQSESPMPIDNSSSSKSESRRPRKLSGLGIITAAVGDLPLDSPTLAVSPLRTAGPKSAGNQTSSPQEELKTPSTPQKKLPGLPERPHPKRKDSAPSLRQGAASSPVSLDGESFPAPKTPSRGIARSNRPTYPRKLSSPIISSIMDEISTGSPRPKGADPADGIETSGLGLWQPPNATSKSPESSHSSWPVTPARPNASPYESPVATPSPRTQHPGFFDATAGRTLAPNGSSKANTLNAKSPQLSPPASATTVLPLRSRCESPRSPYMSPPGGSSTTVASTATTEPSSFESVTSASSSPTSAAGAGAKASTATAADKRTPNLRPATPDCAESPEPRPSPRPSAERRSLSESIISAYGAGAGASTPSPRHSGSSAGSPAAEGRGPGLAAARGSEAEAEAGAEAEAARDAAGRDGGPGPAGAAGQATGPPAAGRLRSESSPAPLAPRQRHLAPPGPAGPAAPAPQQRARQSPFPLHAVQAQAQAPPQQQPQVLLLGEGTSRQLLSPPQQPPSAHQQSQSQPQLQSQSQQQQQQPAAQQSPRRPLHLSPRPQTPTTALQLPRSPHTLCPEQAQAQSPAQPRSPVPLPAATLARARLVHNRSPSAGGGGAGGGGRREEEAAPLQARAHAGAERGGEASGGVADAGAGAGAADGAGADREGAAGGGGRGRAWEAQRKRERRGEEMPRWDPFAGPAPCKESEAWAQRLRAGEASE</sequence>
<feature type="compositionally biased region" description="Basic and acidic residues" evidence="1">
    <location>
        <begin position="1493"/>
        <end position="1510"/>
    </location>
</feature>
<feature type="compositionally biased region" description="Low complexity" evidence="1">
    <location>
        <begin position="1007"/>
        <end position="1016"/>
    </location>
</feature>
<feature type="region of interest" description="Disordered" evidence="1">
    <location>
        <begin position="361"/>
        <end position="420"/>
    </location>
</feature>
<feature type="compositionally biased region" description="Pro residues" evidence="1">
    <location>
        <begin position="1279"/>
        <end position="1288"/>
    </location>
</feature>
<feature type="region of interest" description="Disordered" evidence="1">
    <location>
        <begin position="587"/>
        <end position="630"/>
    </location>
</feature>
<dbReference type="PANTHER" id="PTHR34894">
    <property type="entry name" value="SAM-DEPENDENT METHYLTRANSFERASE RSMI, CONSERVED SITE"/>
    <property type="match status" value="1"/>
</dbReference>
<gene>
    <name evidence="2" type="ORF">BDY21DRAFT_370238</name>
</gene>
<organism evidence="2 3">
    <name type="scientific">Lineolata rhizophorae</name>
    <dbReference type="NCBI Taxonomy" id="578093"/>
    <lineage>
        <taxon>Eukaryota</taxon>
        <taxon>Fungi</taxon>
        <taxon>Dikarya</taxon>
        <taxon>Ascomycota</taxon>
        <taxon>Pezizomycotina</taxon>
        <taxon>Dothideomycetes</taxon>
        <taxon>Dothideomycetes incertae sedis</taxon>
        <taxon>Lineolatales</taxon>
        <taxon>Lineolataceae</taxon>
        <taxon>Lineolata</taxon>
    </lineage>
</organism>
<keyword evidence="3" id="KW-1185">Reference proteome</keyword>
<feature type="compositionally biased region" description="Low complexity" evidence="1">
    <location>
        <begin position="1394"/>
        <end position="1404"/>
    </location>
</feature>
<feature type="compositionally biased region" description="Polar residues" evidence="1">
    <location>
        <begin position="279"/>
        <end position="290"/>
    </location>
</feature>
<feature type="region of interest" description="Disordered" evidence="1">
    <location>
        <begin position="814"/>
        <end position="853"/>
    </location>
</feature>
<feature type="compositionally biased region" description="Low complexity" evidence="1">
    <location>
        <begin position="1177"/>
        <end position="1221"/>
    </location>
</feature>
<feature type="compositionally biased region" description="Polar residues" evidence="1">
    <location>
        <begin position="400"/>
        <end position="416"/>
    </location>
</feature>
<name>A0A6A6P687_9PEZI</name>
<evidence type="ECO:0000256" key="1">
    <source>
        <dbReference type="SAM" id="MobiDB-lite"/>
    </source>
</evidence>